<feature type="signal peptide" evidence="2">
    <location>
        <begin position="1"/>
        <end position="20"/>
    </location>
</feature>
<accession>A0ABV9Q012</accession>
<keyword evidence="3" id="KW-0449">Lipoprotein</keyword>
<proteinExistence type="predicted"/>
<dbReference type="Proteomes" id="UP001596002">
    <property type="component" value="Unassembled WGS sequence"/>
</dbReference>
<dbReference type="RefSeq" id="WP_380025234.1">
    <property type="nucleotide sequence ID" value="NZ_JBHSHC010000052.1"/>
</dbReference>
<dbReference type="InterPro" id="IPR014247">
    <property type="entry name" value="Spore_lipoprot_YhcN/YlaJ"/>
</dbReference>
<keyword evidence="4" id="KW-1185">Reference proteome</keyword>
<feature type="region of interest" description="Disordered" evidence="1">
    <location>
        <begin position="25"/>
        <end position="85"/>
    </location>
</feature>
<reference evidence="4" key="1">
    <citation type="journal article" date="2019" name="Int. J. Syst. Evol. Microbiol.">
        <title>The Global Catalogue of Microorganisms (GCM) 10K type strain sequencing project: providing services to taxonomists for standard genome sequencing and annotation.</title>
        <authorList>
            <consortium name="The Broad Institute Genomics Platform"/>
            <consortium name="The Broad Institute Genome Sequencing Center for Infectious Disease"/>
            <person name="Wu L."/>
            <person name="Ma J."/>
        </authorList>
    </citation>
    <scope>NUCLEOTIDE SEQUENCE [LARGE SCALE GENOMIC DNA]</scope>
    <source>
        <strain evidence="4">WYCCWR 12678</strain>
    </source>
</reference>
<feature type="chain" id="PRO_5046792153" evidence="2">
    <location>
        <begin position="21"/>
        <end position="192"/>
    </location>
</feature>
<gene>
    <name evidence="3" type="ORF">ACFO8Q_08070</name>
</gene>
<comment type="caution">
    <text evidence="3">The sequence shown here is derived from an EMBL/GenBank/DDBJ whole genome shotgun (WGS) entry which is preliminary data.</text>
</comment>
<dbReference type="InterPro" id="IPR019076">
    <property type="entry name" value="Spore_lipoprot_YhcN/YlaJ-like"/>
</dbReference>
<dbReference type="PROSITE" id="PS51257">
    <property type="entry name" value="PROKAR_LIPOPROTEIN"/>
    <property type="match status" value="1"/>
</dbReference>
<sequence>MNSKKWVSTFMVLCTFISLAGCRPAAQPKYGPTTEGPNKPGMERTPPGEENPTTKEAPEIPGNPDAQKNIRSPQQEQRSTAYGNASQQADHIAQVLIRIPGVERAYVLLTGRLCLVGVDLKSDISGSKIDTVKYSVKEAAERTGPGYKAVVTADVDTVTRIRELSNGVRSGRPISSFADEIADILSRLFPET</sequence>
<name>A0ABV9Q012_9BACL</name>
<organism evidence="3 4">
    <name type="scientific">Effusibacillus consociatus</name>
    <dbReference type="NCBI Taxonomy" id="1117041"/>
    <lineage>
        <taxon>Bacteria</taxon>
        <taxon>Bacillati</taxon>
        <taxon>Bacillota</taxon>
        <taxon>Bacilli</taxon>
        <taxon>Bacillales</taxon>
        <taxon>Alicyclobacillaceae</taxon>
        <taxon>Effusibacillus</taxon>
    </lineage>
</organism>
<feature type="compositionally biased region" description="Polar residues" evidence="1">
    <location>
        <begin position="69"/>
        <end position="85"/>
    </location>
</feature>
<evidence type="ECO:0000313" key="3">
    <source>
        <dbReference type="EMBL" id="MFC4767318.1"/>
    </source>
</evidence>
<evidence type="ECO:0000256" key="2">
    <source>
        <dbReference type="SAM" id="SignalP"/>
    </source>
</evidence>
<evidence type="ECO:0000256" key="1">
    <source>
        <dbReference type="SAM" id="MobiDB-lite"/>
    </source>
</evidence>
<dbReference type="NCBIfam" id="TIGR02898">
    <property type="entry name" value="spore_YhcN_YlaJ"/>
    <property type="match status" value="1"/>
</dbReference>
<keyword evidence="2" id="KW-0732">Signal</keyword>
<evidence type="ECO:0000313" key="4">
    <source>
        <dbReference type="Proteomes" id="UP001596002"/>
    </source>
</evidence>
<protein>
    <submittedName>
        <fullName evidence="3">YhcN/YlaJ family sporulation lipoprotein</fullName>
    </submittedName>
</protein>
<dbReference type="Pfam" id="PF09580">
    <property type="entry name" value="Spore_YhcN_YlaJ"/>
    <property type="match status" value="1"/>
</dbReference>
<dbReference type="EMBL" id="JBHSHC010000052">
    <property type="protein sequence ID" value="MFC4767318.1"/>
    <property type="molecule type" value="Genomic_DNA"/>
</dbReference>